<dbReference type="GO" id="GO:0005886">
    <property type="term" value="C:plasma membrane"/>
    <property type="evidence" value="ECO:0007669"/>
    <property type="project" value="TreeGrafter"/>
</dbReference>
<dbReference type="OrthoDB" id="8210607at2"/>
<dbReference type="InterPro" id="IPR041354">
    <property type="entry name" value="4PPT_N"/>
</dbReference>
<comment type="caution">
    <text evidence="7">The sequence shown here is derived from an EMBL/GenBank/DDBJ whole genome shotgun (WGS) entry which is preliminary data.</text>
</comment>
<evidence type="ECO:0000313" key="8">
    <source>
        <dbReference type="Proteomes" id="UP000327000"/>
    </source>
</evidence>
<dbReference type="PRINTS" id="PR01399">
    <property type="entry name" value="ENTSNTHTASED"/>
</dbReference>
<feature type="binding site" evidence="3">
    <location>
        <position position="108"/>
    </location>
    <ligand>
        <name>Mg(2+)</name>
        <dbReference type="ChEBI" id="CHEBI:18420"/>
    </ligand>
</feature>
<keyword evidence="3" id="KW-0479">Metal-binding</keyword>
<feature type="binding site" evidence="2">
    <location>
        <begin position="86"/>
        <end position="87"/>
    </location>
    <ligand>
        <name>CoA</name>
        <dbReference type="ChEBI" id="CHEBI:57287"/>
    </ligand>
</feature>
<organism evidence="7 8">
    <name type="scientific">Streptomyces mobaraensis</name>
    <name type="common">Streptoverticillium mobaraense</name>
    <dbReference type="NCBI Taxonomy" id="35621"/>
    <lineage>
        <taxon>Bacteria</taxon>
        <taxon>Bacillati</taxon>
        <taxon>Actinomycetota</taxon>
        <taxon>Actinomycetes</taxon>
        <taxon>Kitasatosporales</taxon>
        <taxon>Streptomycetaceae</taxon>
        <taxon>Streptomyces</taxon>
    </lineage>
</organism>
<evidence type="ECO:0000256" key="1">
    <source>
        <dbReference type="ARBA" id="ARBA00022679"/>
    </source>
</evidence>
<dbReference type="AlphaFoldDB" id="A0A5N5WDZ7"/>
<name>A0A5N5WDZ7_STRMB</name>
<reference evidence="7 8" key="1">
    <citation type="journal article" date="2019" name="Microb. Cell Fact.">
        <title>Exploring novel herbicidin analogues by transcriptional regulator overexpression and MS/MS molecular networking.</title>
        <authorList>
            <person name="Shi Y."/>
            <person name="Gu R."/>
            <person name="Li Y."/>
            <person name="Wang X."/>
            <person name="Ren W."/>
            <person name="Li X."/>
            <person name="Wang L."/>
            <person name="Xie Y."/>
            <person name="Hong B."/>
        </authorList>
    </citation>
    <scope>NUCLEOTIDE SEQUENCE [LARGE SCALE GENOMIC DNA]</scope>
    <source>
        <strain evidence="7 8">US-43</strain>
    </source>
</reference>
<feature type="binding site" evidence="2">
    <location>
        <position position="153"/>
    </location>
    <ligand>
        <name>CoA</name>
        <dbReference type="ChEBI" id="CHEBI:57287"/>
    </ligand>
</feature>
<dbReference type="Pfam" id="PF17837">
    <property type="entry name" value="4PPT_N"/>
    <property type="match status" value="1"/>
</dbReference>
<feature type="compositionally biased region" description="Basic and acidic residues" evidence="4">
    <location>
        <begin position="233"/>
        <end position="246"/>
    </location>
</feature>
<gene>
    <name evidence="7" type="ORF">FRZ00_05160</name>
</gene>
<feature type="binding site" evidence="2">
    <location>
        <position position="108"/>
    </location>
    <ligand>
        <name>CoA</name>
        <dbReference type="ChEBI" id="CHEBI:57287"/>
    </ligand>
</feature>
<evidence type="ECO:0000259" key="6">
    <source>
        <dbReference type="Pfam" id="PF17837"/>
    </source>
</evidence>
<dbReference type="GO" id="GO:0008897">
    <property type="term" value="F:holo-[acyl-carrier-protein] synthase activity"/>
    <property type="evidence" value="ECO:0007669"/>
    <property type="project" value="InterPro"/>
</dbReference>
<dbReference type="GO" id="GO:0009366">
    <property type="term" value="C:enterobactin synthetase complex"/>
    <property type="evidence" value="ECO:0007669"/>
    <property type="project" value="InterPro"/>
</dbReference>
<feature type="region of interest" description="Disordered" evidence="4">
    <location>
        <begin position="223"/>
        <end position="246"/>
    </location>
</feature>
<feature type="binding site" evidence="2">
    <location>
        <position position="157"/>
    </location>
    <ligand>
        <name>CoA</name>
        <dbReference type="ChEBI" id="CHEBI:57287"/>
    </ligand>
</feature>
<dbReference type="SMR" id="A0A5N5WDZ7"/>
<feature type="binding site" evidence="2">
    <location>
        <position position="42"/>
    </location>
    <ligand>
        <name>CoA</name>
        <dbReference type="ChEBI" id="CHEBI:57287"/>
    </ligand>
</feature>
<proteinExistence type="predicted"/>
<evidence type="ECO:0000256" key="3">
    <source>
        <dbReference type="PIRSR" id="PIRSR603542-2"/>
    </source>
</evidence>
<dbReference type="GO" id="GO:0009239">
    <property type="term" value="P:enterobactin biosynthetic process"/>
    <property type="evidence" value="ECO:0007669"/>
    <property type="project" value="InterPro"/>
</dbReference>
<feature type="domain" description="4'-phosphopantetheinyl transferase" evidence="5">
    <location>
        <begin position="104"/>
        <end position="181"/>
    </location>
</feature>
<dbReference type="GO" id="GO:0000287">
    <property type="term" value="F:magnesium ion binding"/>
    <property type="evidence" value="ECO:0007669"/>
    <property type="project" value="InterPro"/>
</dbReference>
<dbReference type="EMBL" id="VOKX01000009">
    <property type="protein sequence ID" value="KAB7850009.1"/>
    <property type="molecule type" value="Genomic_DNA"/>
</dbReference>
<evidence type="ECO:0000256" key="4">
    <source>
        <dbReference type="SAM" id="MobiDB-lite"/>
    </source>
</evidence>
<keyword evidence="3" id="KW-0460">Magnesium</keyword>
<sequence length="246" mass="25619">MIAALLPSWAVTEHAFTDAPDDPVSLLFPEEAAHVARAVPKRLHEFATVRVCARAALGRLGLPPGPLLPGRRGAPSWPDGVVGSMTHCQGFRGAAVARAADAASLGIDAEPNGPLPDGVLAMVSLPSEREWLAGLAARRPDVHWDRLLFSAKESVFKAWYPLTGLELDFDEAELAVDPDAGTFTARLLVPGPVVGGRRLDGFEGRWAAGEGLVVTAIAVAAPAGTAEESAEGAGKEATADDRTAVP</sequence>
<dbReference type="Pfam" id="PF01648">
    <property type="entry name" value="ACPS"/>
    <property type="match status" value="1"/>
</dbReference>
<evidence type="ECO:0000259" key="5">
    <source>
        <dbReference type="Pfam" id="PF01648"/>
    </source>
</evidence>
<dbReference type="InterPro" id="IPR008278">
    <property type="entry name" value="4-PPantetheinyl_Trfase_dom"/>
</dbReference>
<feature type="domain" description="4'-phosphopantetheinyl transferase N-terminal" evidence="6">
    <location>
        <begin position="30"/>
        <end position="97"/>
    </location>
</feature>
<feature type="binding site" evidence="2">
    <location>
        <position position="50"/>
    </location>
    <ligand>
        <name>CoA</name>
        <dbReference type="ChEBI" id="CHEBI:57287"/>
    </ligand>
</feature>
<keyword evidence="1 7" id="KW-0808">Transferase</keyword>
<dbReference type="SUPFAM" id="SSF56214">
    <property type="entry name" value="4'-phosphopantetheinyl transferase"/>
    <property type="match status" value="1"/>
</dbReference>
<dbReference type="InterPro" id="IPR037143">
    <property type="entry name" value="4-PPantetheinyl_Trfase_dom_sf"/>
</dbReference>
<dbReference type="InterPro" id="IPR003542">
    <property type="entry name" value="Enbac_synth_compD-like"/>
</dbReference>
<accession>A0A5N5WDZ7</accession>
<protein>
    <submittedName>
        <fullName evidence="7">4'-phosphopantetheinyl transferase superfamily protein</fullName>
    </submittedName>
</protein>
<dbReference type="PANTHER" id="PTHR38096:SF1">
    <property type="entry name" value="ENTEROBACTIN SYNTHASE COMPONENT D"/>
    <property type="match status" value="1"/>
</dbReference>
<comment type="cofactor">
    <cofactor evidence="3">
        <name>Mg(2+)</name>
        <dbReference type="ChEBI" id="CHEBI:18420"/>
    </cofactor>
</comment>
<dbReference type="RefSeq" id="WP_004954939.1">
    <property type="nucleotide sequence ID" value="NZ_VOKX01000009.1"/>
</dbReference>
<feature type="compositionally biased region" description="Low complexity" evidence="4">
    <location>
        <begin position="223"/>
        <end position="232"/>
    </location>
</feature>
<evidence type="ECO:0000313" key="7">
    <source>
        <dbReference type="EMBL" id="KAB7850009.1"/>
    </source>
</evidence>
<dbReference type="Proteomes" id="UP000327000">
    <property type="component" value="Unassembled WGS sequence"/>
</dbReference>
<feature type="binding site" evidence="2">
    <location>
        <position position="167"/>
    </location>
    <ligand>
        <name>CoA</name>
        <dbReference type="ChEBI" id="CHEBI:57287"/>
    </ligand>
</feature>
<keyword evidence="8" id="KW-1185">Reference proteome</keyword>
<feature type="binding site" evidence="3">
    <location>
        <position position="110"/>
    </location>
    <ligand>
        <name>Mg(2+)</name>
        <dbReference type="ChEBI" id="CHEBI:18420"/>
    </ligand>
</feature>
<feature type="binding site" evidence="3">
    <location>
        <position position="109"/>
    </location>
    <ligand>
        <name>Mg(2+)</name>
        <dbReference type="ChEBI" id="CHEBI:18420"/>
    </ligand>
</feature>
<dbReference type="PANTHER" id="PTHR38096">
    <property type="entry name" value="ENTEROBACTIN SYNTHASE COMPONENT D"/>
    <property type="match status" value="1"/>
</dbReference>
<evidence type="ECO:0000256" key="2">
    <source>
        <dbReference type="PIRSR" id="PIRSR603542-1"/>
    </source>
</evidence>